<accession>A0A4P6LTN8</accession>
<name>A0A4P6LTN8_9FIRM</name>
<protein>
    <submittedName>
        <fullName evidence="1">Uncharacterized protein</fullName>
    </submittedName>
</protein>
<dbReference type="AlphaFoldDB" id="A0A4P6LTN8"/>
<proteinExistence type="predicted"/>
<sequence length="128" mass="13991">MKNRAKKIIAIGLLFSTIFTCSIPVYAGKEYFAFTTNAVDKRTAPGKKSDLEQAAYVTTTYHSTNKSVAINVDNGSIYGVATGSWSFSSPTKAKKLGYMGYANMKDTFYIHYDPMGGVGTTIRGQYNP</sequence>
<organism evidence="1 2">
    <name type="scientific">Blautia producta</name>
    <dbReference type="NCBI Taxonomy" id="33035"/>
    <lineage>
        <taxon>Bacteria</taxon>
        <taxon>Bacillati</taxon>
        <taxon>Bacillota</taxon>
        <taxon>Clostridia</taxon>
        <taxon>Lachnospirales</taxon>
        <taxon>Lachnospiraceae</taxon>
        <taxon>Blautia</taxon>
    </lineage>
</organism>
<evidence type="ECO:0000313" key="1">
    <source>
        <dbReference type="EMBL" id="QBE95346.1"/>
    </source>
</evidence>
<evidence type="ECO:0000313" key="2">
    <source>
        <dbReference type="Proteomes" id="UP000289794"/>
    </source>
</evidence>
<dbReference type="RefSeq" id="WP_029471172.1">
    <property type="nucleotide sequence ID" value="NZ_AP031439.1"/>
</dbReference>
<gene>
    <name evidence="1" type="ORF">PMF13cell1_00867</name>
</gene>
<dbReference type="Proteomes" id="UP000289794">
    <property type="component" value="Chromosome"/>
</dbReference>
<reference evidence="1 2" key="1">
    <citation type="submission" date="2019-01" db="EMBL/GenBank/DDBJ databases">
        <title>PMF-metabolizing Aryl O-demethylase.</title>
        <authorList>
            <person name="Kim M."/>
        </authorList>
    </citation>
    <scope>NUCLEOTIDE SEQUENCE [LARGE SCALE GENOMIC DNA]</scope>
    <source>
        <strain evidence="1 2">PMF1</strain>
    </source>
</reference>
<dbReference type="KEGG" id="bpro:PMF13cell1_00867"/>
<dbReference type="EMBL" id="CP035945">
    <property type="protein sequence ID" value="QBE95346.1"/>
    <property type="molecule type" value="Genomic_DNA"/>
</dbReference>